<accession>A0A418PSG7</accession>
<proteinExistence type="predicted"/>
<dbReference type="EMBL" id="QXML01000004">
    <property type="protein sequence ID" value="RIW15800.1"/>
    <property type="molecule type" value="Genomic_DNA"/>
</dbReference>
<evidence type="ECO:0000313" key="2">
    <source>
        <dbReference type="Proteomes" id="UP000283522"/>
    </source>
</evidence>
<protein>
    <submittedName>
        <fullName evidence="1">Uncharacterized protein</fullName>
    </submittedName>
</protein>
<organism evidence="1 2">
    <name type="scientific">Algoriphagus lacus</name>
    <dbReference type="NCBI Taxonomy" id="2056311"/>
    <lineage>
        <taxon>Bacteria</taxon>
        <taxon>Pseudomonadati</taxon>
        <taxon>Bacteroidota</taxon>
        <taxon>Cytophagia</taxon>
        <taxon>Cytophagales</taxon>
        <taxon>Cyclobacteriaceae</taxon>
        <taxon>Algoriphagus</taxon>
    </lineage>
</organism>
<gene>
    <name evidence="1" type="ORF">D0X99_10275</name>
</gene>
<sequence length="171" mass="19337">MKKLIVFDVLFVLLMVGGIAFEEEIKPGFFDAANKKLTQTSDSFFGIFESKAQGISDKSEEKTQEGSFQPSEKNEILQVTIFESMELQAPELVHSKDGKIAFFIHGNTGSSSLKSTFDSSGFEMDQKVLLNHLNFEPREGNPQEVYNENDFLIQVKCEIQKLQEVIRRSNS</sequence>
<dbReference type="RefSeq" id="WP_119477736.1">
    <property type="nucleotide sequence ID" value="NZ_QXML01000004.1"/>
</dbReference>
<comment type="caution">
    <text evidence="1">The sequence shown here is derived from an EMBL/GenBank/DDBJ whole genome shotgun (WGS) entry which is preliminary data.</text>
</comment>
<keyword evidence="2" id="KW-1185">Reference proteome</keyword>
<dbReference type="Proteomes" id="UP000283522">
    <property type="component" value="Unassembled WGS sequence"/>
</dbReference>
<reference evidence="1 2" key="1">
    <citation type="submission" date="2018-09" db="EMBL/GenBank/DDBJ databases">
        <authorList>
            <person name="Wang X."/>
            <person name="Du Z."/>
        </authorList>
    </citation>
    <scope>NUCLEOTIDE SEQUENCE [LARGE SCALE GENOMIC DNA]</scope>
    <source>
        <strain evidence="1 2">N3</strain>
    </source>
</reference>
<name>A0A418PSG7_9BACT</name>
<dbReference type="AlphaFoldDB" id="A0A418PSG7"/>
<evidence type="ECO:0000313" key="1">
    <source>
        <dbReference type="EMBL" id="RIW15800.1"/>
    </source>
</evidence>